<dbReference type="Proteomes" id="UP000053780">
    <property type="component" value="Unassembled WGS sequence"/>
</dbReference>
<dbReference type="CDD" id="cd10568">
    <property type="entry name" value="SWIB_like"/>
    <property type="match status" value="1"/>
</dbReference>
<protein>
    <submittedName>
        <fullName evidence="2">Chc group protein</fullName>
    </submittedName>
</protein>
<dbReference type="Pfam" id="PF02201">
    <property type="entry name" value="SWIB"/>
    <property type="match status" value="1"/>
</dbReference>
<accession>T0M9I3</accession>
<dbReference type="EMBL" id="KE647334">
    <property type="protein sequence ID" value="EQB60051.1"/>
    <property type="molecule type" value="Genomic_DNA"/>
</dbReference>
<dbReference type="AlphaFoldDB" id="T0M9I3"/>
<feature type="domain" description="DM2" evidence="1">
    <location>
        <begin position="57"/>
        <end position="135"/>
    </location>
</feature>
<dbReference type="InterPro" id="IPR003121">
    <property type="entry name" value="SWIB_MDM2_domain"/>
</dbReference>
<evidence type="ECO:0000313" key="3">
    <source>
        <dbReference type="Proteomes" id="UP000053780"/>
    </source>
</evidence>
<dbReference type="OrthoDB" id="10263741at2759"/>
<sequence length="239" mass="28365">MEMCLYDLIDKFIIIFYNNKNVLEIFEWNNNDDKIESFEIKSKLIPSRVELTIAFKNDRNLFKLSDNLIKLLNKQTDTKSNVIGSLYTYIVKNELLDRKDYSVTLNNELKKAFGIETNVIKFTDINKLVDFCLGPIDDLVIDITRSLVTDIPIEVDDLYQQPKIHNKDVYLLERKIDTLLEIKNNLIKRCKVLEEFSKNPINYINKWVCLDLEEFYNKSIVFRDEEVQKLMYEILKEVI</sequence>
<proteinExistence type="predicted"/>
<dbReference type="InterPro" id="IPR036885">
    <property type="entry name" value="SWIB_MDM2_dom_sf"/>
</dbReference>
<organism evidence="2 3">
    <name type="scientific">Vairimorpha apis BRL 01</name>
    <dbReference type="NCBI Taxonomy" id="1037528"/>
    <lineage>
        <taxon>Eukaryota</taxon>
        <taxon>Fungi</taxon>
        <taxon>Fungi incertae sedis</taxon>
        <taxon>Microsporidia</taxon>
        <taxon>Nosematidae</taxon>
        <taxon>Vairimorpha</taxon>
    </lineage>
</organism>
<dbReference type="PROSITE" id="PS51925">
    <property type="entry name" value="SWIB_MDM2"/>
    <property type="match status" value="1"/>
</dbReference>
<evidence type="ECO:0000259" key="1">
    <source>
        <dbReference type="PROSITE" id="PS51925"/>
    </source>
</evidence>
<dbReference type="HOGENOM" id="CLU_1161441_0_0_1"/>
<dbReference type="SUPFAM" id="SSF47592">
    <property type="entry name" value="SWIB/MDM2 domain"/>
    <property type="match status" value="1"/>
</dbReference>
<gene>
    <name evidence="2" type="ORF">NAPIS_ORF02390</name>
</gene>
<dbReference type="Gene3D" id="1.10.245.10">
    <property type="entry name" value="SWIB/MDM2 domain"/>
    <property type="match status" value="1"/>
</dbReference>
<name>T0M9I3_9MICR</name>
<reference evidence="2 3" key="1">
    <citation type="journal article" date="2013" name="BMC Genomics">
        <title>Genome sequencing and comparative genomics of honey bee microsporidia, Nosema apis reveal novel insights into host-parasite interactions.</title>
        <authorList>
            <person name="Chen Yp."/>
            <person name="Pettis J.S."/>
            <person name="Zhao Y."/>
            <person name="Liu X."/>
            <person name="Tallon L.J."/>
            <person name="Sadzewicz L.D."/>
            <person name="Li R."/>
            <person name="Zheng H."/>
            <person name="Huang S."/>
            <person name="Zhang X."/>
            <person name="Hamilton M.C."/>
            <person name="Pernal S.F."/>
            <person name="Melathopoulos A.P."/>
            <person name="Yan X."/>
            <person name="Evans J.D."/>
        </authorList>
    </citation>
    <scope>NUCLEOTIDE SEQUENCE [LARGE SCALE GENOMIC DNA]</scope>
    <source>
        <strain evidence="2 3">BRL 01</strain>
    </source>
</reference>
<dbReference type="VEuPathDB" id="MicrosporidiaDB:NAPIS_ORF02390"/>
<keyword evidence="3" id="KW-1185">Reference proteome</keyword>
<evidence type="ECO:0000313" key="2">
    <source>
        <dbReference type="EMBL" id="EQB60051.1"/>
    </source>
</evidence>